<sequence>MRTTSSLCFSHTTALRLHGMAAAMNLKPGFDDRRLHACVDSADKLRRLRDVQIHLWRSPTTSSFLDDRLGCVSAADAVCQMASYTDLPSLVVAMDWLTCRNRSMRVMTHTELAERIESLGRFPGARLCRKALSYSREDTDSPQESLLRLAAEQYGLPRFMVNHVVDDLEQGKRYTVDMALPDHGIIVEYDGRYHYTMDRWETDLDKRNRLTALGMACFVATKTTLANEHNLNAFLTMIAKEIGRRRSH</sequence>
<name>A0A087E063_9BIFI</name>
<dbReference type="AlphaFoldDB" id="A0A087E063"/>
<comment type="caution">
    <text evidence="1">The sequence shown here is derived from an EMBL/GenBank/DDBJ whole genome shotgun (WGS) entry which is preliminary data.</text>
</comment>
<evidence type="ECO:0000313" key="2">
    <source>
        <dbReference type="Proteomes" id="UP000029004"/>
    </source>
</evidence>
<dbReference type="Proteomes" id="UP000029004">
    <property type="component" value="Unassembled WGS sequence"/>
</dbReference>
<proteinExistence type="predicted"/>
<organism evidence="1 2">
    <name type="scientific">Bifidobacterium stellenboschense</name>
    <dbReference type="NCBI Taxonomy" id="762211"/>
    <lineage>
        <taxon>Bacteria</taxon>
        <taxon>Bacillati</taxon>
        <taxon>Actinomycetota</taxon>
        <taxon>Actinomycetes</taxon>
        <taxon>Bifidobacteriales</taxon>
        <taxon>Bifidobacteriaceae</taxon>
        <taxon>Bifidobacterium</taxon>
    </lineage>
</organism>
<gene>
    <name evidence="1" type="ORF">BSTEL_0885</name>
</gene>
<dbReference type="EMBL" id="JGZP01000003">
    <property type="protein sequence ID" value="KFJ01164.1"/>
    <property type="molecule type" value="Genomic_DNA"/>
</dbReference>
<protein>
    <recommendedName>
        <fullName evidence="3">DUF559 domain-containing protein</fullName>
    </recommendedName>
</protein>
<keyword evidence="2" id="KW-1185">Reference proteome</keyword>
<reference evidence="1 2" key="1">
    <citation type="submission" date="2014-03" db="EMBL/GenBank/DDBJ databases">
        <title>Genomics of Bifidobacteria.</title>
        <authorList>
            <person name="Ventura M."/>
            <person name="Milani C."/>
            <person name="Lugli G.A."/>
        </authorList>
    </citation>
    <scope>NUCLEOTIDE SEQUENCE [LARGE SCALE GENOMIC DNA]</scope>
    <source>
        <strain evidence="1 2">DSM 23968</strain>
    </source>
</reference>
<dbReference type="STRING" id="762211.BSTEL_0885"/>
<dbReference type="Gene3D" id="3.40.960.10">
    <property type="entry name" value="VSR Endonuclease"/>
    <property type="match status" value="1"/>
</dbReference>
<evidence type="ECO:0008006" key="3">
    <source>
        <dbReference type="Google" id="ProtNLM"/>
    </source>
</evidence>
<dbReference type="eggNOG" id="COG2852">
    <property type="taxonomic scope" value="Bacteria"/>
</dbReference>
<accession>A0A087E063</accession>
<evidence type="ECO:0000313" key="1">
    <source>
        <dbReference type="EMBL" id="KFJ01164.1"/>
    </source>
</evidence>